<dbReference type="PANTHER" id="PTHR42796">
    <property type="entry name" value="FUMARYLACETOACETATE HYDROLASE DOMAIN-CONTAINING PROTEIN 2A-RELATED"/>
    <property type="match status" value="1"/>
</dbReference>
<dbReference type="PANTHER" id="PTHR42796:SF4">
    <property type="entry name" value="FUMARYLACETOACETATE HYDROLASE DOMAIN-CONTAINING PROTEIN 2A"/>
    <property type="match status" value="1"/>
</dbReference>
<name>A0AA40KMS6_9HYME</name>
<dbReference type="SUPFAM" id="SSF56529">
    <property type="entry name" value="FAH"/>
    <property type="match status" value="1"/>
</dbReference>
<comment type="similarity">
    <text evidence="1">Belongs to the FAH family.</text>
</comment>
<protein>
    <recommendedName>
        <fullName evidence="3">Fumarylacetoacetase-like C-terminal domain-containing protein</fullName>
    </recommendedName>
</protein>
<sequence>MPYRYKLRLISRACLAFRNSRTEKSNTHFAASRNFSTSGTVDMRFVQFTGKDGGPQHLGVQLVQGGDIIAVSAIDSRIPNTMKKFLEGGDDLLKKAKRIVAEGRSVIPETDVTFLAPVTKMDKLACVGLNYSGHCKEQGVSPPESPVIFSKFPSNIIGPRDNIMLPSISDKVDWEAELAIVIGKKCKALDKNEIEDCIFGYTIAQDITARDWQKSKRNGGQFLLGKAMDTFCPLGPAIVTKEAICDINNLPVRTWVNGNLKQDGNTSELIFKPYDIVAYISQFMTLLPGDVILTGTPAGVGFTRKPPEYLQRGDVLETEIEGLGRMRNKVL</sequence>
<dbReference type="GO" id="GO:0046872">
    <property type="term" value="F:metal ion binding"/>
    <property type="evidence" value="ECO:0007669"/>
    <property type="project" value="UniProtKB-KW"/>
</dbReference>
<dbReference type="Pfam" id="PF01557">
    <property type="entry name" value="FAA_hydrolase"/>
    <property type="match status" value="1"/>
</dbReference>
<reference evidence="4" key="1">
    <citation type="submission" date="2021-10" db="EMBL/GenBank/DDBJ databases">
        <title>Melipona bicolor Genome sequencing and assembly.</title>
        <authorList>
            <person name="Araujo N.S."/>
            <person name="Arias M.C."/>
        </authorList>
    </citation>
    <scope>NUCLEOTIDE SEQUENCE</scope>
    <source>
        <strain evidence="4">USP_2M_L1-L4_2017</strain>
        <tissue evidence="4">Whole body</tissue>
    </source>
</reference>
<evidence type="ECO:0000259" key="3">
    <source>
        <dbReference type="Pfam" id="PF01557"/>
    </source>
</evidence>
<dbReference type="InterPro" id="IPR036663">
    <property type="entry name" value="Fumarylacetoacetase_C_sf"/>
</dbReference>
<dbReference type="GO" id="GO:0050163">
    <property type="term" value="F:oxaloacetate tautomerase activity"/>
    <property type="evidence" value="ECO:0007669"/>
    <property type="project" value="UniProtKB-ARBA"/>
</dbReference>
<dbReference type="AlphaFoldDB" id="A0AA40KMS6"/>
<keyword evidence="5" id="KW-1185">Reference proteome</keyword>
<dbReference type="InterPro" id="IPR011234">
    <property type="entry name" value="Fumarylacetoacetase-like_C"/>
</dbReference>
<proteinExistence type="inferred from homology"/>
<dbReference type="InterPro" id="IPR051121">
    <property type="entry name" value="FAH"/>
</dbReference>
<evidence type="ECO:0000256" key="1">
    <source>
        <dbReference type="ARBA" id="ARBA00010211"/>
    </source>
</evidence>
<keyword evidence="2" id="KW-0479">Metal-binding</keyword>
<gene>
    <name evidence="4" type="ORF">K0M31_005377</name>
</gene>
<dbReference type="GO" id="GO:0006107">
    <property type="term" value="P:oxaloacetate metabolic process"/>
    <property type="evidence" value="ECO:0007669"/>
    <property type="project" value="UniProtKB-ARBA"/>
</dbReference>
<dbReference type="FunFam" id="3.90.850.10:FF:000002">
    <property type="entry name" value="2-hydroxyhepta-2,4-diene-1,7-dioate isomerase"/>
    <property type="match status" value="1"/>
</dbReference>
<feature type="domain" description="Fumarylacetoacetase-like C-terminal" evidence="3">
    <location>
        <begin position="124"/>
        <end position="330"/>
    </location>
</feature>
<dbReference type="Proteomes" id="UP001177670">
    <property type="component" value="Unassembled WGS sequence"/>
</dbReference>
<accession>A0AA40KMS6</accession>
<evidence type="ECO:0000256" key="2">
    <source>
        <dbReference type="ARBA" id="ARBA00022723"/>
    </source>
</evidence>
<evidence type="ECO:0000313" key="4">
    <source>
        <dbReference type="EMBL" id="KAK1125839.1"/>
    </source>
</evidence>
<dbReference type="Gene3D" id="3.90.850.10">
    <property type="entry name" value="Fumarylacetoacetase-like, C-terminal domain"/>
    <property type="match status" value="1"/>
</dbReference>
<organism evidence="4 5">
    <name type="scientific">Melipona bicolor</name>
    <dbReference type="NCBI Taxonomy" id="60889"/>
    <lineage>
        <taxon>Eukaryota</taxon>
        <taxon>Metazoa</taxon>
        <taxon>Ecdysozoa</taxon>
        <taxon>Arthropoda</taxon>
        <taxon>Hexapoda</taxon>
        <taxon>Insecta</taxon>
        <taxon>Pterygota</taxon>
        <taxon>Neoptera</taxon>
        <taxon>Endopterygota</taxon>
        <taxon>Hymenoptera</taxon>
        <taxon>Apocrita</taxon>
        <taxon>Aculeata</taxon>
        <taxon>Apoidea</taxon>
        <taxon>Anthophila</taxon>
        <taxon>Apidae</taxon>
        <taxon>Melipona</taxon>
    </lineage>
</organism>
<dbReference type="EMBL" id="JAHYIQ010000015">
    <property type="protein sequence ID" value="KAK1125839.1"/>
    <property type="molecule type" value="Genomic_DNA"/>
</dbReference>
<comment type="caution">
    <text evidence="4">The sequence shown here is derived from an EMBL/GenBank/DDBJ whole genome shotgun (WGS) entry which is preliminary data.</text>
</comment>
<evidence type="ECO:0000313" key="5">
    <source>
        <dbReference type="Proteomes" id="UP001177670"/>
    </source>
</evidence>